<dbReference type="RefSeq" id="XP_030229878.1">
    <property type="nucleotide sequence ID" value="XM_030374018.1"/>
</dbReference>
<dbReference type="OMA" id="TYAEWYE"/>
<feature type="coiled-coil region" evidence="1">
    <location>
        <begin position="55"/>
        <end position="82"/>
    </location>
</feature>
<dbReference type="OrthoDB" id="5976950at2759"/>
<reference evidence="2" key="1">
    <citation type="submission" date="2025-08" db="UniProtKB">
        <authorList>
            <consortium name="Ensembl"/>
        </authorList>
    </citation>
    <scope>IDENTIFICATION</scope>
</reference>
<gene>
    <name evidence="2" type="primary">cenpp</name>
</gene>
<keyword evidence="1" id="KW-0175">Coiled coil</keyword>
<dbReference type="PANTHER" id="PTHR28577:SF1">
    <property type="entry name" value="CENTROMERE PROTEIN P"/>
    <property type="match status" value="1"/>
</dbReference>
<evidence type="ECO:0000256" key="1">
    <source>
        <dbReference type="SAM" id="Coils"/>
    </source>
</evidence>
<evidence type="ECO:0000313" key="2">
    <source>
        <dbReference type="Ensembl" id="ENSGMOP00000003055.2"/>
    </source>
</evidence>
<proteinExistence type="predicted"/>
<dbReference type="RefSeq" id="XP_030229879.1">
    <property type="nucleotide sequence ID" value="XM_030374019.1"/>
</dbReference>
<dbReference type="GO" id="GO:0000775">
    <property type="term" value="C:chromosome, centromeric region"/>
    <property type="evidence" value="ECO:0007669"/>
    <property type="project" value="InterPro"/>
</dbReference>
<reference evidence="2" key="2">
    <citation type="submission" date="2025-09" db="UniProtKB">
        <authorList>
            <consortium name="Ensembl"/>
        </authorList>
    </citation>
    <scope>IDENTIFICATION</scope>
</reference>
<dbReference type="GO" id="GO:0034080">
    <property type="term" value="P:CENP-A containing chromatin assembly"/>
    <property type="evidence" value="ECO:0007669"/>
    <property type="project" value="InterPro"/>
</dbReference>
<dbReference type="Proteomes" id="UP000694546">
    <property type="component" value="Chromosome 13"/>
</dbReference>
<evidence type="ECO:0000313" key="3">
    <source>
        <dbReference type="Proteomes" id="UP000694546"/>
    </source>
</evidence>
<dbReference type="InterPro" id="IPR027801">
    <property type="entry name" value="CENP-P"/>
</dbReference>
<dbReference type="AlphaFoldDB" id="A0A8C4Z0Q2"/>
<sequence length="279" mass="31454">MLRRDMETARRLEFQSKALQAEIDTLRSPHTETEGSVAVKFKGRMKDALLSLSGKQTAEETMRKMRAEVEEMEEDLERQTEMNGISLTSCTVKTLHKDDTQVVQQYSLAGSCLDLGFQVEFQLSEAQGKTITKLDIVLDTDDMQISSFTSRAEERCELIQFFRTLRSFSEGLEDRRRTFHHFQEKYPTVVSLPEGLVSEVMTLSPPELPSCVLAVHWSMTVSKEGEVIPQIHLLPRAPKKEFLMDSAGTLEGAPESFHSLLSVLGIEAALENIILALSR</sequence>
<dbReference type="KEGG" id="gmh:115556742"/>
<dbReference type="Pfam" id="PF13096">
    <property type="entry name" value="CENP-P"/>
    <property type="match status" value="1"/>
</dbReference>
<dbReference type="CTD" id="401541"/>
<dbReference type="GeneTree" id="ENSGT00390000011897"/>
<dbReference type="GO" id="GO:0005634">
    <property type="term" value="C:nucleus"/>
    <property type="evidence" value="ECO:0007669"/>
    <property type="project" value="TreeGrafter"/>
</dbReference>
<dbReference type="GeneID" id="115556742"/>
<dbReference type="Ensembl" id="ENSGMOT00000003152.2">
    <property type="protein sequence ID" value="ENSGMOP00000003055.2"/>
    <property type="gene ID" value="ENSGMOG00000002913.2"/>
</dbReference>
<dbReference type="RefSeq" id="XP_030229877.1">
    <property type="nucleotide sequence ID" value="XM_030374017.1"/>
</dbReference>
<name>A0A8C4Z0Q2_GADMO</name>
<organism evidence="2 3">
    <name type="scientific">Gadus morhua</name>
    <name type="common">Atlantic cod</name>
    <dbReference type="NCBI Taxonomy" id="8049"/>
    <lineage>
        <taxon>Eukaryota</taxon>
        <taxon>Metazoa</taxon>
        <taxon>Chordata</taxon>
        <taxon>Craniata</taxon>
        <taxon>Vertebrata</taxon>
        <taxon>Euteleostomi</taxon>
        <taxon>Actinopterygii</taxon>
        <taxon>Neopterygii</taxon>
        <taxon>Teleostei</taxon>
        <taxon>Neoteleostei</taxon>
        <taxon>Acanthomorphata</taxon>
        <taxon>Zeiogadaria</taxon>
        <taxon>Gadariae</taxon>
        <taxon>Gadiformes</taxon>
        <taxon>Gadoidei</taxon>
        <taxon>Gadidae</taxon>
        <taxon>Gadus</taxon>
    </lineage>
</organism>
<dbReference type="PANTHER" id="PTHR28577">
    <property type="entry name" value="CENTROMERE PROTEIN P"/>
    <property type="match status" value="1"/>
</dbReference>
<evidence type="ECO:0008006" key="4">
    <source>
        <dbReference type="Google" id="ProtNLM"/>
    </source>
</evidence>
<dbReference type="RefSeq" id="XP_030229876.1">
    <property type="nucleotide sequence ID" value="XM_030374016.1"/>
</dbReference>
<protein>
    <recommendedName>
        <fullName evidence="4">Centromere protein P</fullName>
    </recommendedName>
</protein>
<accession>A0A8C4Z0Q2</accession>
<keyword evidence="3" id="KW-1185">Reference proteome</keyword>